<gene>
    <name evidence="1" type="ORF">GCM10018785_60980</name>
</gene>
<dbReference type="AlphaFoldDB" id="A0A919A4E8"/>
<evidence type="ECO:0000313" key="1">
    <source>
        <dbReference type="EMBL" id="GHE84863.1"/>
    </source>
</evidence>
<keyword evidence="2" id="KW-1185">Reference proteome</keyword>
<dbReference type="Proteomes" id="UP000608024">
    <property type="component" value="Unassembled WGS sequence"/>
</dbReference>
<comment type="caution">
    <text evidence="1">The sequence shown here is derived from an EMBL/GenBank/DDBJ whole genome shotgun (WGS) entry which is preliminary data.</text>
</comment>
<proteinExistence type="predicted"/>
<accession>A0A919A4E8</accession>
<dbReference type="EMBL" id="BNBT01000136">
    <property type="protein sequence ID" value="GHE84863.1"/>
    <property type="molecule type" value="Genomic_DNA"/>
</dbReference>
<reference evidence="1" key="1">
    <citation type="journal article" date="2014" name="Int. J. Syst. Evol. Microbiol.">
        <title>Complete genome sequence of Corynebacterium casei LMG S-19264T (=DSM 44701T), isolated from a smear-ripened cheese.</title>
        <authorList>
            <consortium name="US DOE Joint Genome Institute (JGI-PGF)"/>
            <person name="Walter F."/>
            <person name="Albersmeier A."/>
            <person name="Kalinowski J."/>
            <person name="Ruckert C."/>
        </authorList>
    </citation>
    <scope>NUCLEOTIDE SEQUENCE</scope>
    <source>
        <strain evidence="1">JCM 4784</strain>
    </source>
</reference>
<sequence length="164" mass="18556">MVAARSEEARSRARPTVRVVVRPPSDNVFVSLHYEVVFACFLRDGTPEPVLDALRWHIGARADRPWHLDADEHPYPLLAPDPDTYLAGGDFASLRHQSRGNWNAWGLFTRNFWLDDGIGELVTILDLLAPHVEDSGYGGFMREEDDSKPSIFTFRDGAYDLQTD</sequence>
<name>A0A919A4E8_9ACTN</name>
<organism evidence="1 2">
    <name type="scientific">Streptomyces longispororuber</name>
    <dbReference type="NCBI Taxonomy" id="68230"/>
    <lineage>
        <taxon>Bacteria</taxon>
        <taxon>Bacillati</taxon>
        <taxon>Actinomycetota</taxon>
        <taxon>Actinomycetes</taxon>
        <taxon>Kitasatosporales</taxon>
        <taxon>Streptomycetaceae</taxon>
        <taxon>Streptomyces</taxon>
    </lineage>
</organism>
<reference evidence="1" key="2">
    <citation type="submission" date="2020-09" db="EMBL/GenBank/DDBJ databases">
        <authorList>
            <person name="Sun Q."/>
            <person name="Ohkuma M."/>
        </authorList>
    </citation>
    <scope>NUCLEOTIDE SEQUENCE</scope>
    <source>
        <strain evidence="1">JCM 4784</strain>
    </source>
</reference>
<protein>
    <submittedName>
        <fullName evidence="1">Uncharacterized protein</fullName>
    </submittedName>
</protein>
<evidence type="ECO:0000313" key="2">
    <source>
        <dbReference type="Proteomes" id="UP000608024"/>
    </source>
</evidence>